<comment type="catalytic activity">
    <reaction evidence="4">
        <text>L-cysteine + L-glutamate + ATP = gamma-L-glutamyl-L-cysteine + ADP + phosphate + H(+)</text>
        <dbReference type="Rhea" id="RHEA:13285"/>
        <dbReference type="ChEBI" id="CHEBI:15378"/>
        <dbReference type="ChEBI" id="CHEBI:29985"/>
        <dbReference type="ChEBI" id="CHEBI:30616"/>
        <dbReference type="ChEBI" id="CHEBI:35235"/>
        <dbReference type="ChEBI" id="CHEBI:43474"/>
        <dbReference type="ChEBI" id="CHEBI:58173"/>
        <dbReference type="ChEBI" id="CHEBI:456216"/>
        <dbReference type="EC" id="6.3.2.2"/>
    </reaction>
</comment>
<dbReference type="Pfam" id="PF04107">
    <property type="entry name" value="GCS2"/>
    <property type="match status" value="1"/>
</dbReference>
<dbReference type="Proteomes" id="UP000324143">
    <property type="component" value="Unassembled WGS sequence"/>
</dbReference>
<gene>
    <name evidence="5" type="ORF">FXF47_05670</name>
</gene>
<dbReference type="PANTHER" id="PTHR34378:SF1">
    <property type="entry name" value="GLUTAMATE--CYSTEINE LIGASE, CHLOROPLASTIC"/>
    <property type="match status" value="1"/>
</dbReference>
<dbReference type="Gene3D" id="3.30.590.20">
    <property type="match status" value="1"/>
</dbReference>
<sequence>MIKKEQLELFIDFFKENITKEENFKIGAEFEHFLVKKDSLKALSYYEKNGIEDILKRLVQNGWKPKYEDQNLIGCTKYGSEISLEPGAQFELSVKPQESIILLEQLYLDIIGEIISICDDIDCYLVPMGYHPKTKIDEIPWVPKKRYDIMSEYLGKRGKLAHNMMKGTSSLQVAVDYNSEEDFANKMRVAYILGPFLSYLFDNSIYFEDEKYNKNMLRTRIWNNCDDDRCGIVPGVFDEDFGFEKYARYVLNQPPIFYIDKEGNEHPFNKPLYKVLKSTWNKKQIKHSLSMCFPHVRAREFIEIRMADALYYPLNMAYITLINNIFYNEKMIDYILNKFAGIDFNTLKKLEKRIIKKGKKAEYKGENIYNILVDIYDRALRGSKKDEKRCLSQIKELIELRTNPKKKFKNCCDSKRKIVKYQSLNNYQRCQKCINQ</sequence>
<dbReference type="GO" id="GO:0005524">
    <property type="term" value="F:ATP binding"/>
    <property type="evidence" value="ECO:0007669"/>
    <property type="project" value="UniProtKB-UniRule"/>
</dbReference>
<dbReference type="PANTHER" id="PTHR34378">
    <property type="entry name" value="GLUTAMATE--CYSTEINE LIGASE, CHLOROPLASTIC"/>
    <property type="match status" value="1"/>
</dbReference>
<dbReference type="PIRSF" id="PIRSF017901">
    <property type="entry name" value="GCL"/>
    <property type="match status" value="1"/>
</dbReference>
<dbReference type="InterPro" id="IPR006336">
    <property type="entry name" value="GCS2"/>
</dbReference>
<evidence type="ECO:0000256" key="4">
    <source>
        <dbReference type="PIRNR" id="PIRNR017901"/>
    </source>
</evidence>
<dbReference type="AlphaFoldDB" id="A0A5D0MGV5"/>
<dbReference type="EC" id="6.3.2.2" evidence="4"/>
<comment type="similarity">
    <text evidence="4">Belongs to the glutamate--cysteine ligase type 2 family. EgtA subfamily.</text>
</comment>
<dbReference type="InterPro" id="IPR014746">
    <property type="entry name" value="Gln_synth/guanido_kin_cat_dom"/>
</dbReference>
<keyword evidence="6" id="KW-1185">Reference proteome</keyword>
<name>A0A5D0MGV5_9BACT</name>
<organism evidence="5 6">
    <name type="scientific">Candidatus Mcinerneyibacterium aminivorans</name>
    <dbReference type="NCBI Taxonomy" id="2703815"/>
    <lineage>
        <taxon>Bacteria</taxon>
        <taxon>Candidatus Macinerneyibacteriota</taxon>
        <taxon>Candidatus Mcinerneyibacteria</taxon>
        <taxon>Candidatus Mcinerneyibacteriales</taxon>
        <taxon>Candidatus Mcinerneyibacteriaceae</taxon>
        <taxon>Candidatus Mcinerneyibacterium</taxon>
    </lineage>
</organism>
<reference evidence="5" key="1">
    <citation type="submission" date="2019-08" db="EMBL/GenBank/DDBJ databases">
        <title>Genomic characterization of a novel candidate phylum (ARYD3) from a high temperature, high salinity tertiary oil reservoir in north central Oklahoma, USA.</title>
        <authorList>
            <person name="Youssef N.H."/>
            <person name="Yadav A."/>
            <person name="Elshahed M.S."/>
        </authorList>
    </citation>
    <scope>NUCLEOTIDE SEQUENCE [LARGE SCALE GENOMIC DNA]</scope>
    <source>
        <strain evidence="5">ARYD3</strain>
    </source>
</reference>
<evidence type="ECO:0000256" key="2">
    <source>
        <dbReference type="ARBA" id="ARBA00022741"/>
    </source>
</evidence>
<protein>
    <recommendedName>
        <fullName evidence="4">Glutamate--cysteine ligase</fullName>
        <ecNumber evidence="4">6.3.2.2</ecNumber>
    </recommendedName>
</protein>
<keyword evidence="1 4" id="KW-0436">Ligase</keyword>
<accession>A0A5D0MGV5</accession>
<comment type="function">
    <text evidence="4">Catalyzes the synthesis of gamma-glutamylcysteine (gamma-GC).</text>
</comment>
<evidence type="ECO:0000313" key="5">
    <source>
        <dbReference type="EMBL" id="TYB31125.1"/>
    </source>
</evidence>
<dbReference type="EMBL" id="VSIX01000054">
    <property type="protein sequence ID" value="TYB31125.1"/>
    <property type="molecule type" value="Genomic_DNA"/>
</dbReference>
<proteinExistence type="inferred from homology"/>
<keyword evidence="2 4" id="KW-0547">Nucleotide-binding</keyword>
<evidence type="ECO:0000313" key="6">
    <source>
        <dbReference type="Proteomes" id="UP000324143"/>
    </source>
</evidence>
<evidence type="ECO:0000256" key="3">
    <source>
        <dbReference type="ARBA" id="ARBA00022840"/>
    </source>
</evidence>
<dbReference type="GO" id="GO:0006750">
    <property type="term" value="P:glutathione biosynthetic process"/>
    <property type="evidence" value="ECO:0007669"/>
    <property type="project" value="UniProtKB-UniRule"/>
</dbReference>
<evidence type="ECO:0000256" key="1">
    <source>
        <dbReference type="ARBA" id="ARBA00022598"/>
    </source>
</evidence>
<dbReference type="SUPFAM" id="SSF55931">
    <property type="entry name" value="Glutamine synthetase/guanido kinase"/>
    <property type="match status" value="1"/>
</dbReference>
<dbReference type="InterPro" id="IPR035434">
    <property type="entry name" value="GCL_bact_plant"/>
</dbReference>
<keyword evidence="3 4" id="KW-0067">ATP-binding</keyword>
<dbReference type="GO" id="GO:0004357">
    <property type="term" value="F:glutamate-cysteine ligase activity"/>
    <property type="evidence" value="ECO:0007669"/>
    <property type="project" value="UniProtKB-UniRule"/>
</dbReference>
<comment type="caution">
    <text evidence="5">The sequence shown here is derived from an EMBL/GenBank/DDBJ whole genome shotgun (WGS) entry which is preliminary data.</text>
</comment>